<proteinExistence type="predicted"/>
<dbReference type="EMBL" id="CM056812">
    <property type="protein sequence ID" value="KAJ8618531.1"/>
    <property type="molecule type" value="Genomic_DNA"/>
</dbReference>
<dbReference type="Proteomes" id="UP001234297">
    <property type="component" value="Chromosome 4"/>
</dbReference>
<reference evidence="1 2" key="1">
    <citation type="journal article" date="2022" name="Hortic Res">
        <title>A haplotype resolved chromosomal level avocado genome allows analysis of novel avocado genes.</title>
        <authorList>
            <person name="Nath O."/>
            <person name="Fletcher S.J."/>
            <person name="Hayward A."/>
            <person name="Shaw L.M."/>
            <person name="Masouleh A.K."/>
            <person name="Furtado A."/>
            <person name="Henry R.J."/>
            <person name="Mitter N."/>
        </authorList>
    </citation>
    <scope>NUCLEOTIDE SEQUENCE [LARGE SCALE GENOMIC DNA]</scope>
    <source>
        <strain evidence="2">cv. Hass</strain>
    </source>
</reference>
<keyword evidence="2" id="KW-1185">Reference proteome</keyword>
<comment type="caution">
    <text evidence="1">The sequence shown here is derived from an EMBL/GenBank/DDBJ whole genome shotgun (WGS) entry which is preliminary data.</text>
</comment>
<accession>A0ACC2KBZ0</accession>
<name>A0ACC2KBZ0_PERAE</name>
<protein>
    <submittedName>
        <fullName evidence="1">Uncharacterized protein</fullName>
    </submittedName>
</protein>
<gene>
    <name evidence="1" type="ORF">MRB53_014717</name>
</gene>
<evidence type="ECO:0000313" key="2">
    <source>
        <dbReference type="Proteomes" id="UP001234297"/>
    </source>
</evidence>
<sequence length="126" mass="14127">MGFRCRSAAKQREIKRRGFQSSGCDWKPREDTVFISISCTRIPRNREWGNGRRNGKLVGNFGNESETETFGEDGESGVGVGLVNRDWRMGKDEIVIRSWILCFPRKGLSVVDCGGLGGVREDEGRV</sequence>
<organism evidence="1 2">
    <name type="scientific">Persea americana</name>
    <name type="common">Avocado</name>
    <dbReference type="NCBI Taxonomy" id="3435"/>
    <lineage>
        <taxon>Eukaryota</taxon>
        <taxon>Viridiplantae</taxon>
        <taxon>Streptophyta</taxon>
        <taxon>Embryophyta</taxon>
        <taxon>Tracheophyta</taxon>
        <taxon>Spermatophyta</taxon>
        <taxon>Magnoliopsida</taxon>
        <taxon>Magnoliidae</taxon>
        <taxon>Laurales</taxon>
        <taxon>Lauraceae</taxon>
        <taxon>Persea</taxon>
    </lineage>
</organism>
<evidence type="ECO:0000313" key="1">
    <source>
        <dbReference type="EMBL" id="KAJ8618531.1"/>
    </source>
</evidence>